<dbReference type="PANTHER" id="PTHR10357:SF210">
    <property type="entry name" value="MALTODEXTRIN GLUCOSIDASE"/>
    <property type="match status" value="1"/>
</dbReference>
<dbReference type="Proteomes" id="UP000063930">
    <property type="component" value="Chromosome"/>
</dbReference>
<dbReference type="Pfam" id="PF00128">
    <property type="entry name" value="Alpha-amylase"/>
    <property type="match status" value="1"/>
</dbReference>
<dbReference type="Gene3D" id="2.60.40.10">
    <property type="entry name" value="Immunoglobulins"/>
    <property type="match status" value="1"/>
</dbReference>
<evidence type="ECO:0000256" key="1">
    <source>
        <dbReference type="ARBA" id="ARBA00022801"/>
    </source>
</evidence>
<dbReference type="InterPro" id="IPR006047">
    <property type="entry name" value="GH13_cat_dom"/>
</dbReference>
<evidence type="ECO:0000313" key="8">
    <source>
        <dbReference type="Proteomes" id="UP000267945"/>
    </source>
</evidence>
<evidence type="ECO:0000313" key="6">
    <source>
        <dbReference type="EMBL" id="NRN91914.1"/>
    </source>
</evidence>
<evidence type="ECO:0000313" key="7">
    <source>
        <dbReference type="Proteomes" id="UP000063930"/>
    </source>
</evidence>
<dbReference type="PANTHER" id="PTHR10357">
    <property type="entry name" value="ALPHA-AMYLASE FAMILY MEMBER"/>
    <property type="match status" value="1"/>
</dbReference>
<proteinExistence type="predicted"/>
<reference evidence="6" key="3">
    <citation type="submission" date="2019-09" db="EMBL/GenBank/DDBJ databases">
        <title>Comparative genomic analysis of Lactobacillus helveticus.</title>
        <authorList>
            <person name="Zhang H."/>
            <person name="Chen Y."/>
            <person name="Zhong Z."/>
        </authorList>
    </citation>
    <scope>NUCLEOTIDE SEQUENCE</scope>
    <source>
        <strain evidence="6">IMAU50013</strain>
    </source>
</reference>
<evidence type="ECO:0000313" key="5">
    <source>
        <dbReference type="EMBL" id="AZK91094.1"/>
    </source>
</evidence>
<sequence length="591" mass="68664">MKIKYNAWDTEYKSPFGAIKARTTVTWRVKIDEPVDYINLWLTKAEETPVPYPMKKTDEQTYQVQVTIGTSGLYHYYFEIKQSNQISYYQEALGGEGELVTSNQNLAQYQLTCYDEEVPQVDWYQDGIVYQIFPDRFNNGNPHGEILGKKKNSFIYATEEDTPFYVKDEKGHVVRWDFFGGNLKGIEQKIPYLKKLGVTIVYLNPIFWAESSHRYDTNDFMKIDPMLGTEVDFISLVHALHKNGMHLILDGVFNHVGDHSHYFQEAIKSKASPYYSWFHFTNYPTEYDSWWGITNLPKVNKANPGYQNLIYGEDGVLVKWTSLGVDGWRLDIADELPMEFLRQIRRRLSALDCQVLIGEVWEDASHKYVNNELRTYTSGDNLTGTMNYPVRNFILEILRSQDHEEAMRIIDRYLRIVEDYPAAFLKNCLNNIGTHDTARIKNELGENEDLVALALAIMMMLPGVPCIYYGDEAGLSGGKDPQNRAYFPWNRESAKLEQITQLWCRRRRKNRLLVDGRIGIISTTQNLTAIVRYDTKEVNLFWFNKTESEHQLNFGQAIFYAVPDQVRQIIVKNDLGKKLAARQGLFEKFNL</sequence>
<accession>A0A3Q8SPS7</accession>
<dbReference type="EMBL" id="CP019581">
    <property type="protein sequence ID" value="AZK91094.1"/>
    <property type="molecule type" value="Genomic_DNA"/>
</dbReference>
<dbReference type="GO" id="GO:0005975">
    <property type="term" value="P:carbohydrate metabolic process"/>
    <property type="evidence" value="ECO:0007669"/>
    <property type="project" value="InterPro"/>
</dbReference>
<dbReference type="AlphaFoldDB" id="A0A3Q8SPS7"/>
<dbReference type="InterPro" id="IPR045857">
    <property type="entry name" value="O16G_dom_2"/>
</dbReference>
<reference evidence="4 7" key="1">
    <citation type="submission" date="2015-08" db="EMBL/GenBank/DDBJ databases">
        <title>Complete genome sequence of Lactobacillus helveticus CAUH18, a probiotic strain originated from koumiss.</title>
        <authorList>
            <person name="Yang Y."/>
            <person name="Hao Y."/>
        </authorList>
    </citation>
    <scope>NUCLEOTIDE SEQUENCE [LARGE SCALE GENOMIC DNA]</scope>
    <source>
        <strain evidence="4 7">CAUH18</strain>
    </source>
</reference>
<protein>
    <submittedName>
        <fullName evidence="4">Alpha-amylase</fullName>
    </submittedName>
    <submittedName>
        <fullName evidence="5">Amylopullulanase</fullName>
    </submittedName>
</protein>
<dbReference type="GeneID" id="99756999"/>
<dbReference type="SMART" id="SM00642">
    <property type="entry name" value="Aamy"/>
    <property type="match status" value="1"/>
</dbReference>
<dbReference type="SUPFAM" id="SSF51445">
    <property type="entry name" value="(Trans)glycosidases"/>
    <property type="match status" value="1"/>
</dbReference>
<dbReference type="InterPro" id="IPR017853">
    <property type="entry name" value="GH"/>
</dbReference>
<reference evidence="5 8" key="2">
    <citation type="submission" date="2017-02" db="EMBL/GenBank/DDBJ databases">
        <title>Complete genome sequence of Lactobacillus helveticus.</title>
        <authorList>
            <person name="Kim J.F."/>
            <person name="Chung Y."/>
            <person name="Kwak M."/>
        </authorList>
    </citation>
    <scope>NUCLEOTIDE SEQUENCE [LARGE SCALE GENOMIC DNA]</scope>
    <source>
        <strain evidence="5 8">LH5</strain>
    </source>
</reference>
<dbReference type="RefSeq" id="WP_014919122.1">
    <property type="nucleotide sequence ID" value="NZ_CP012381.1"/>
</dbReference>
<dbReference type="Proteomes" id="UP000267945">
    <property type="component" value="Chromosome"/>
</dbReference>
<evidence type="ECO:0000256" key="2">
    <source>
        <dbReference type="ARBA" id="ARBA00023295"/>
    </source>
</evidence>
<dbReference type="CDD" id="cd11338">
    <property type="entry name" value="AmyAc_CMD"/>
    <property type="match status" value="1"/>
</dbReference>
<dbReference type="Gene3D" id="3.90.400.10">
    <property type="entry name" value="Oligo-1,6-glucosidase, Domain 2"/>
    <property type="match status" value="1"/>
</dbReference>
<dbReference type="InterPro" id="IPR013783">
    <property type="entry name" value="Ig-like_fold"/>
</dbReference>
<dbReference type="GO" id="GO:0016798">
    <property type="term" value="F:hydrolase activity, acting on glycosyl bonds"/>
    <property type="evidence" value="ECO:0007669"/>
    <property type="project" value="UniProtKB-KW"/>
</dbReference>
<organism evidence="5 8">
    <name type="scientific">Lactobacillus helveticus</name>
    <name type="common">Lactobacillus suntoryeus</name>
    <dbReference type="NCBI Taxonomy" id="1587"/>
    <lineage>
        <taxon>Bacteria</taxon>
        <taxon>Bacillati</taxon>
        <taxon>Bacillota</taxon>
        <taxon>Bacilli</taxon>
        <taxon>Lactobacillales</taxon>
        <taxon>Lactobacillaceae</taxon>
        <taxon>Lactobacillus</taxon>
    </lineage>
</organism>
<gene>
    <name evidence="5" type="primary">apu</name>
    <name evidence="4" type="ORF">ALV80_07660</name>
    <name evidence="6" type="ORF">IMAU50013_01460</name>
    <name evidence="5" type="ORF">LH5_00838</name>
</gene>
<dbReference type="EMBL" id="WCGB01000031">
    <property type="protein sequence ID" value="NRN91914.1"/>
    <property type="molecule type" value="Genomic_DNA"/>
</dbReference>
<evidence type="ECO:0000259" key="3">
    <source>
        <dbReference type="SMART" id="SM00642"/>
    </source>
</evidence>
<keyword evidence="1" id="KW-0378">Hydrolase</keyword>
<dbReference type="EMBL" id="CP012381">
    <property type="protein sequence ID" value="ALI52934.1"/>
    <property type="molecule type" value="Genomic_DNA"/>
</dbReference>
<evidence type="ECO:0000313" key="4">
    <source>
        <dbReference type="EMBL" id="ALI52934.1"/>
    </source>
</evidence>
<name>A0A3Q8SPS7_LACHE</name>
<keyword evidence="2" id="KW-0326">Glycosidase</keyword>
<dbReference type="Proteomes" id="UP000601587">
    <property type="component" value="Unassembled WGS sequence"/>
</dbReference>
<feature type="domain" description="Glycosyl hydrolase family 13 catalytic" evidence="3">
    <location>
        <begin position="131"/>
        <end position="505"/>
    </location>
</feature>
<dbReference type="Gene3D" id="3.20.20.80">
    <property type="entry name" value="Glycosidases"/>
    <property type="match status" value="1"/>
</dbReference>